<evidence type="ECO:0000313" key="3">
    <source>
        <dbReference type="Proteomes" id="UP001516620"/>
    </source>
</evidence>
<keyword evidence="3" id="KW-1185">Reference proteome</keyword>
<protein>
    <submittedName>
        <fullName evidence="2">Uncharacterized protein</fullName>
    </submittedName>
</protein>
<sequence length="68" mass="7462">MKKTLWFIAALVGGLIGGLVLSEWIAISAVAMLRGDLSWLRGIKYLPLVTAALAGIWVLKRISRRGNR</sequence>
<feature type="transmembrane region" description="Helical" evidence="1">
    <location>
        <begin position="38"/>
        <end position="59"/>
    </location>
</feature>
<keyword evidence="1" id="KW-0812">Transmembrane</keyword>
<dbReference type="Pfam" id="PF19382">
    <property type="entry name" value="DUF5957"/>
    <property type="match status" value="1"/>
</dbReference>
<reference evidence="2 3" key="1">
    <citation type="submission" date="2021-01" db="EMBL/GenBank/DDBJ databases">
        <title>Paenibacillus sp.nov. isolated from the rhizosphere soil of tomato plant.</title>
        <authorList>
            <person name="Thin K.K."/>
            <person name="Zhang X."/>
            <person name="He S."/>
        </authorList>
    </citation>
    <scope>NUCLEOTIDE SEQUENCE [LARGE SCALE GENOMIC DNA]</scope>
    <source>
        <strain evidence="2 3">DXFW5</strain>
    </source>
</reference>
<gene>
    <name evidence="2" type="ORF">IM700_005700</name>
</gene>
<evidence type="ECO:0000256" key="1">
    <source>
        <dbReference type="SAM" id="Phobius"/>
    </source>
</evidence>
<organism evidence="2 3">
    <name type="scientific">Paenibacillus rhizolycopersici</name>
    <dbReference type="NCBI Taxonomy" id="2780073"/>
    <lineage>
        <taxon>Bacteria</taxon>
        <taxon>Bacillati</taxon>
        <taxon>Bacillota</taxon>
        <taxon>Bacilli</taxon>
        <taxon>Bacillales</taxon>
        <taxon>Paenibacillaceae</taxon>
        <taxon>Paenibacillus</taxon>
    </lineage>
</organism>
<proteinExistence type="predicted"/>
<comment type="caution">
    <text evidence="2">The sequence shown here is derived from an EMBL/GenBank/DDBJ whole genome shotgun (WGS) entry which is preliminary data.</text>
</comment>
<accession>A0ABS2H5X4</accession>
<keyword evidence="1" id="KW-0472">Membrane</keyword>
<evidence type="ECO:0000313" key="2">
    <source>
        <dbReference type="EMBL" id="MBM6995154.1"/>
    </source>
</evidence>
<dbReference type="RefSeq" id="WP_193415160.1">
    <property type="nucleotide sequence ID" value="NZ_JADCNN020000004.1"/>
</dbReference>
<keyword evidence="1" id="KW-1133">Transmembrane helix</keyword>
<name>A0ABS2H5X4_9BACL</name>
<dbReference type="Proteomes" id="UP001516620">
    <property type="component" value="Unassembled WGS sequence"/>
</dbReference>
<dbReference type="InterPro" id="IPR046001">
    <property type="entry name" value="DUF5957"/>
</dbReference>
<dbReference type="EMBL" id="JADCNN020000004">
    <property type="protein sequence ID" value="MBM6995154.1"/>
    <property type="molecule type" value="Genomic_DNA"/>
</dbReference>